<proteinExistence type="predicted"/>
<dbReference type="GO" id="GO:0005730">
    <property type="term" value="C:nucleolus"/>
    <property type="evidence" value="ECO:0007669"/>
    <property type="project" value="UniProtKB-ARBA"/>
</dbReference>
<dbReference type="InterPro" id="IPR013520">
    <property type="entry name" value="Ribonucl_H"/>
</dbReference>
<dbReference type="Pfam" id="PF00929">
    <property type="entry name" value="RNase_T"/>
    <property type="match status" value="1"/>
</dbReference>
<dbReference type="SUPFAM" id="SSF53098">
    <property type="entry name" value="Ribonuclease H-like"/>
    <property type="match status" value="1"/>
</dbReference>
<dbReference type="FunCoup" id="A0A6J2VZ82">
    <property type="interactions" value="1331"/>
</dbReference>
<dbReference type="InterPro" id="IPR047021">
    <property type="entry name" value="REXO1/3/4-like"/>
</dbReference>
<dbReference type="SMART" id="SM00479">
    <property type="entry name" value="EXOIII"/>
    <property type="match status" value="1"/>
</dbReference>
<dbReference type="Proteomes" id="UP000504632">
    <property type="component" value="Chromosome 8"/>
</dbReference>
<dbReference type="FunFam" id="3.30.420.10:FF:000007">
    <property type="entry name" value="Interferon-stimulated exonuclease gene 20"/>
    <property type="match status" value="1"/>
</dbReference>
<keyword evidence="2" id="KW-0540">Nuclease</keyword>
<reference evidence="9" key="1">
    <citation type="submission" date="2025-08" db="UniProtKB">
        <authorList>
            <consortium name="RefSeq"/>
        </authorList>
    </citation>
    <scope>IDENTIFICATION</scope>
</reference>
<dbReference type="InterPro" id="IPR012337">
    <property type="entry name" value="RNaseH-like_sf"/>
</dbReference>
<evidence type="ECO:0000256" key="5">
    <source>
        <dbReference type="ARBA" id="ARBA00023242"/>
    </source>
</evidence>
<comment type="subcellular location">
    <subcellularLocation>
        <location evidence="1">Nucleus</location>
    </subcellularLocation>
</comment>
<feature type="compositionally biased region" description="Basic and acidic residues" evidence="6">
    <location>
        <begin position="38"/>
        <end position="50"/>
    </location>
</feature>
<dbReference type="PANTHER" id="PTHR12801">
    <property type="entry name" value="RNA EXONUCLEASE REXO1 / RECO3 FAMILY MEMBER-RELATED"/>
    <property type="match status" value="1"/>
</dbReference>
<dbReference type="AlphaFoldDB" id="A0A6J2VZ82"/>
<dbReference type="InParanoid" id="A0A6J2VZ82"/>
<name>A0A6J2VZ82_CHACN</name>
<dbReference type="GeneID" id="115818978"/>
<dbReference type="Gene3D" id="3.30.420.10">
    <property type="entry name" value="Ribonuclease H-like superfamily/Ribonuclease H"/>
    <property type="match status" value="1"/>
</dbReference>
<dbReference type="OrthoDB" id="16516at2759"/>
<evidence type="ECO:0000256" key="2">
    <source>
        <dbReference type="ARBA" id="ARBA00022722"/>
    </source>
</evidence>
<protein>
    <submittedName>
        <fullName evidence="9">Interferon-stimulated 20 kDa exonuclease-like 2</fullName>
    </submittedName>
</protein>
<evidence type="ECO:0000313" key="9">
    <source>
        <dbReference type="RefSeq" id="XP_030638370.1"/>
    </source>
</evidence>
<keyword evidence="4" id="KW-0269">Exonuclease</keyword>
<feature type="compositionally biased region" description="Polar residues" evidence="6">
    <location>
        <begin position="51"/>
        <end position="61"/>
    </location>
</feature>
<keyword evidence="3" id="KW-0378">Hydrolase</keyword>
<feature type="domain" description="Exonuclease" evidence="7">
    <location>
        <begin position="164"/>
        <end position="330"/>
    </location>
</feature>
<evidence type="ECO:0000259" key="7">
    <source>
        <dbReference type="SMART" id="SM00479"/>
    </source>
</evidence>
<evidence type="ECO:0000313" key="8">
    <source>
        <dbReference type="Proteomes" id="UP000504632"/>
    </source>
</evidence>
<keyword evidence="8" id="KW-1185">Reference proteome</keyword>
<feature type="compositionally biased region" description="Basic and acidic residues" evidence="6">
    <location>
        <begin position="10"/>
        <end position="23"/>
    </location>
</feature>
<sequence length="347" mass="38330">MSGVMLNLSHSDEPSHDRTKDRPAGNAKHRRFLKKRRFLEQKGLLRDKQNSFKNRQNQQNFKKSPKPWKQPQPKQGECSSQPCPVFPKFVSAQPGLSVTSSTSAHTSSVKNNLGSGNAKILSSRPSSAALTSAQGSAVCSASQSQTLPALPSLKASSLFGNPLKYVAMDCEMVGTGEKGRHSELARCSIVSYSGDVVYDKYIKPVNPVTDLRTRFSGIRWHHLRNATPFPQAKKEILKILSGKVIIGHAIYNDFKVLSYSHPPSLVRDTSHIPILNTKAGLSEDQPASLKKLTKALFNKDIQVGRKGHSSVEDAKATMELYKLVEVEWEGILASNSVSQTQQRQQRQ</sequence>
<dbReference type="InterPro" id="IPR037433">
    <property type="entry name" value="ISG20_DEDDh"/>
</dbReference>
<dbReference type="RefSeq" id="XP_030638370.1">
    <property type="nucleotide sequence ID" value="XM_030782510.1"/>
</dbReference>
<evidence type="ECO:0000256" key="6">
    <source>
        <dbReference type="SAM" id="MobiDB-lite"/>
    </source>
</evidence>
<keyword evidence="5" id="KW-0539">Nucleus</keyword>
<evidence type="ECO:0000256" key="4">
    <source>
        <dbReference type="ARBA" id="ARBA00022839"/>
    </source>
</evidence>
<dbReference type="InterPro" id="IPR036397">
    <property type="entry name" value="RNaseH_sf"/>
</dbReference>
<feature type="compositionally biased region" description="Basic residues" evidence="6">
    <location>
        <begin position="27"/>
        <end position="37"/>
    </location>
</feature>
<dbReference type="GO" id="GO:0003676">
    <property type="term" value="F:nucleic acid binding"/>
    <property type="evidence" value="ECO:0007669"/>
    <property type="project" value="InterPro"/>
</dbReference>
<accession>A0A6J2VZ82</accession>
<dbReference type="GO" id="GO:0000175">
    <property type="term" value="F:3'-5'-RNA exonuclease activity"/>
    <property type="evidence" value="ECO:0007669"/>
    <property type="project" value="InterPro"/>
</dbReference>
<evidence type="ECO:0000256" key="1">
    <source>
        <dbReference type="ARBA" id="ARBA00004123"/>
    </source>
</evidence>
<dbReference type="PANTHER" id="PTHR12801:SF78">
    <property type="entry name" value="INTERFERON-STIMULATED 20 KDA EXONUCLEASE-LIKE 2"/>
    <property type="match status" value="1"/>
</dbReference>
<gene>
    <name evidence="9" type="primary">isg20l2</name>
</gene>
<dbReference type="CTD" id="81875"/>
<dbReference type="CDD" id="cd06149">
    <property type="entry name" value="ISG20"/>
    <property type="match status" value="1"/>
</dbReference>
<evidence type="ECO:0000256" key="3">
    <source>
        <dbReference type="ARBA" id="ARBA00022801"/>
    </source>
</evidence>
<feature type="region of interest" description="Disordered" evidence="6">
    <location>
        <begin position="96"/>
        <end position="120"/>
    </location>
</feature>
<feature type="region of interest" description="Disordered" evidence="6">
    <location>
        <begin position="1"/>
        <end position="80"/>
    </location>
</feature>
<feature type="compositionally biased region" description="Low complexity" evidence="6">
    <location>
        <begin position="97"/>
        <end position="109"/>
    </location>
</feature>
<organism evidence="8 9">
    <name type="scientific">Chanos chanos</name>
    <name type="common">Milkfish</name>
    <name type="synonym">Mugil chanos</name>
    <dbReference type="NCBI Taxonomy" id="29144"/>
    <lineage>
        <taxon>Eukaryota</taxon>
        <taxon>Metazoa</taxon>
        <taxon>Chordata</taxon>
        <taxon>Craniata</taxon>
        <taxon>Vertebrata</taxon>
        <taxon>Euteleostomi</taxon>
        <taxon>Actinopterygii</taxon>
        <taxon>Neopterygii</taxon>
        <taxon>Teleostei</taxon>
        <taxon>Ostariophysi</taxon>
        <taxon>Gonorynchiformes</taxon>
        <taxon>Chanidae</taxon>
        <taxon>Chanos</taxon>
    </lineage>
</organism>